<dbReference type="EnsemblPlants" id="MELO3C035721.2.1">
    <property type="protein sequence ID" value="MELO3C035721.2.1"/>
    <property type="gene ID" value="MELO3C035721.2"/>
</dbReference>
<accession>A0A9I9EM69</accession>
<dbReference type="Gramene" id="MELO3C035721.2.1">
    <property type="protein sequence ID" value="MELO3C035721.2.1"/>
    <property type="gene ID" value="MELO3C035721.2"/>
</dbReference>
<sequence>MKPNGLRPKMGEKAKALTKWTKSLAAIARMSAQDTTPGHLLSTNALAFLMLSNASGLRPLLSTASFSAATLLPGFVDIRIDPSQPCHFQELSQNPENDEQSEKTEKRKRDRHY</sequence>
<evidence type="ECO:0000256" key="1">
    <source>
        <dbReference type="SAM" id="MobiDB-lite"/>
    </source>
</evidence>
<protein>
    <submittedName>
        <fullName evidence="2">Uncharacterized protein</fullName>
    </submittedName>
</protein>
<evidence type="ECO:0000313" key="2">
    <source>
        <dbReference type="EnsemblPlants" id="MELO3C035721.2.1"/>
    </source>
</evidence>
<feature type="region of interest" description="Disordered" evidence="1">
    <location>
        <begin position="86"/>
        <end position="113"/>
    </location>
</feature>
<organism evidence="2">
    <name type="scientific">Cucumis melo</name>
    <name type="common">Muskmelon</name>
    <dbReference type="NCBI Taxonomy" id="3656"/>
    <lineage>
        <taxon>Eukaryota</taxon>
        <taxon>Viridiplantae</taxon>
        <taxon>Streptophyta</taxon>
        <taxon>Embryophyta</taxon>
        <taxon>Tracheophyta</taxon>
        <taxon>Spermatophyta</taxon>
        <taxon>Magnoliopsida</taxon>
        <taxon>eudicotyledons</taxon>
        <taxon>Gunneridae</taxon>
        <taxon>Pentapetalae</taxon>
        <taxon>rosids</taxon>
        <taxon>fabids</taxon>
        <taxon>Cucurbitales</taxon>
        <taxon>Cucurbitaceae</taxon>
        <taxon>Benincaseae</taxon>
        <taxon>Cucumis</taxon>
    </lineage>
</organism>
<proteinExistence type="predicted"/>
<name>A0A9I9EM69_CUCME</name>
<feature type="compositionally biased region" description="Basic and acidic residues" evidence="1">
    <location>
        <begin position="100"/>
        <end position="113"/>
    </location>
</feature>
<reference evidence="2" key="1">
    <citation type="submission" date="2023-03" db="UniProtKB">
        <authorList>
            <consortium name="EnsemblPlants"/>
        </authorList>
    </citation>
    <scope>IDENTIFICATION</scope>
</reference>
<dbReference type="AlphaFoldDB" id="A0A9I9EM69"/>